<reference evidence="2 3" key="1">
    <citation type="submission" date="2023-09" db="EMBL/GenBank/DDBJ databases">
        <title>Microbacterium fusihabitans sp. nov., Microbacterium phycihabitans sp. nov., and Microbacterium cervinum sp. nov., isolated from dried seaweeds of beach.</title>
        <authorList>
            <person name="Lee S.D."/>
        </authorList>
    </citation>
    <scope>NUCLEOTIDE SEQUENCE [LARGE SCALE GENOMIC DNA]</scope>
    <source>
        <strain evidence="2 3">KSW2-21</strain>
    </source>
</reference>
<comment type="caution">
    <text evidence="2">The sequence shown here is derived from an EMBL/GenBank/DDBJ whole genome shotgun (WGS) entry which is preliminary data.</text>
</comment>
<proteinExistence type="predicted"/>
<dbReference type="RefSeq" id="WP_316002144.1">
    <property type="nucleotide sequence ID" value="NZ_JAWDIU010000008.1"/>
</dbReference>
<evidence type="ECO:0000256" key="1">
    <source>
        <dbReference type="SAM" id="Phobius"/>
    </source>
</evidence>
<feature type="transmembrane region" description="Helical" evidence="1">
    <location>
        <begin position="12"/>
        <end position="32"/>
    </location>
</feature>
<keyword evidence="3" id="KW-1185">Reference proteome</keyword>
<evidence type="ECO:0000313" key="3">
    <source>
        <dbReference type="Proteomes" id="UP001256673"/>
    </source>
</evidence>
<dbReference type="Proteomes" id="UP001256673">
    <property type="component" value="Unassembled WGS sequence"/>
</dbReference>
<keyword evidence="1" id="KW-0812">Transmembrane</keyword>
<gene>
    <name evidence="2" type="ORF">RWH43_17460</name>
</gene>
<keyword evidence="1" id="KW-0472">Membrane</keyword>
<feature type="transmembrane region" description="Helical" evidence="1">
    <location>
        <begin position="110"/>
        <end position="129"/>
    </location>
</feature>
<name>A0ABU3S094_9MICO</name>
<evidence type="ECO:0000313" key="2">
    <source>
        <dbReference type="EMBL" id="MDU0328551.1"/>
    </source>
</evidence>
<protein>
    <submittedName>
        <fullName evidence="2">Uncharacterized protein</fullName>
    </submittedName>
</protein>
<sequence>MAGTQPRAARVIVFVAALVLVLLLTVGSGFLLGTSSSKSSGGALLMGVAAGAGFTVAPVVLGSWLAFWNPHQSTGSQRIYRRLWVSVLAVEVVSAALIIGYAALEGAPGWIVVVFIVGGAALLGASFAVGNAIRRSERAAVLSPVDDLYPLEERRRDIRRLVLVTLLTVVVVGCALIVLDPDPRHRGWVVAPRGI</sequence>
<feature type="transmembrane region" description="Helical" evidence="1">
    <location>
        <begin position="79"/>
        <end position="104"/>
    </location>
</feature>
<keyword evidence="1" id="KW-1133">Transmembrane helix</keyword>
<feature type="transmembrane region" description="Helical" evidence="1">
    <location>
        <begin position="44"/>
        <end position="67"/>
    </location>
</feature>
<organism evidence="2 3">
    <name type="scientific">Microbacterium algihabitans</name>
    <dbReference type="NCBI Taxonomy" id="3075992"/>
    <lineage>
        <taxon>Bacteria</taxon>
        <taxon>Bacillati</taxon>
        <taxon>Actinomycetota</taxon>
        <taxon>Actinomycetes</taxon>
        <taxon>Micrococcales</taxon>
        <taxon>Microbacteriaceae</taxon>
        <taxon>Microbacterium</taxon>
    </lineage>
</organism>
<dbReference type="EMBL" id="JAWDIU010000008">
    <property type="protein sequence ID" value="MDU0328551.1"/>
    <property type="molecule type" value="Genomic_DNA"/>
</dbReference>
<feature type="transmembrane region" description="Helical" evidence="1">
    <location>
        <begin position="161"/>
        <end position="179"/>
    </location>
</feature>
<accession>A0ABU3S094</accession>